<evidence type="ECO:0000313" key="8">
    <source>
        <dbReference type="EMBL" id="MBC8577496.1"/>
    </source>
</evidence>
<dbReference type="InterPro" id="IPR003370">
    <property type="entry name" value="Chromate_transpt"/>
</dbReference>
<evidence type="ECO:0000256" key="1">
    <source>
        <dbReference type="ARBA" id="ARBA00004651"/>
    </source>
</evidence>
<accession>A0ABR7NM63</accession>
<keyword evidence="5 7" id="KW-1133">Transmembrane helix</keyword>
<protein>
    <submittedName>
        <fullName evidence="8">Chromate transporter</fullName>
    </submittedName>
</protein>
<evidence type="ECO:0000313" key="9">
    <source>
        <dbReference type="Proteomes" id="UP000658131"/>
    </source>
</evidence>
<dbReference type="EMBL" id="JACRTB010000034">
    <property type="protein sequence ID" value="MBC8577496.1"/>
    <property type="molecule type" value="Genomic_DNA"/>
</dbReference>
<feature type="transmembrane region" description="Helical" evidence="7">
    <location>
        <begin position="7"/>
        <end position="30"/>
    </location>
</feature>
<evidence type="ECO:0000256" key="2">
    <source>
        <dbReference type="ARBA" id="ARBA00005262"/>
    </source>
</evidence>
<dbReference type="Pfam" id="PF02417">
    <property type="entry name" value="Chromate_transp"/>
    <property type="match status" value="1"/>
</dbReference>
<keyword evidence="9" id="KW-1185">Reference proteome</keyword>
<reference evidence="8 9" key="1">
    <citation type="submission" date="2020-08" db="EMBL/GenBank/DDBJ databases">
        <title>Genome public.</title>
        <authorList>
            <person name="Liu C."/>
            <person name="Sun Q."/>
        </authorList>
    </citation>
    <scope>NUCLEOTIDE SEQUENCE [LARGE SCALE GENOMIC DNA]</scope>
    <source>
        <strain evidence="8 9">BX1</strain>
    </source>
</reference>
<dbReference type="Proteomes" id="UP000658131">
    <property type="component" value="Unassembled WGS sequence"/>
</dbReference>
<evidence type="ECO:0000256" key="7">
    <source>
        <dbReference type="SAM" id="Phobius"/>
    </source>
</evidence>
<organism evidence="8 9">
    <name type="scientific">Yanshouia hominis</name>
    <dbReference type="NCBI Taxonomy" id="2763673"/>
    <lineage>
        <taxon>Bacteria</taxon>
        <taxon>Bacillati</taxon>
        <taxon>Bacillota</taxon>
        <taxon>Clostridia</taxon>
        <taxon>Eubacteriales</taxon>
        <taxon>Oscillospiraceae</taxon>
        <taxon>Yanshouia</taxon>
    </lineage>
</organism>
<dbReference type="PANTHER" id="PTHR43663:SF1">
    <property type="entry name" value="CHROMATE TRANSPORTER"/>
    <property type="match status" value="1"/>
</dbReference>
<evidence type="ECO:0000256" key="5">
    <source>
        <dbReference type="ARBA" id="ARBA00022989"/>
    </source>
</evidence>
<evidence type="ECO:0000256" key="6">
    <source>
        <dbReference type="ARBA" id="ARBA00023136"/>
    </source>
</evidence>
<keyword evidence="4 7" id="KW-0812">Transmembrane</keyword>
<dbReference type="PANTHER" id="PTHR43663">
    <property type="entry name" value="CHROMATE TRANSPORT PROTEIN-RELATED"/>
    <property type="match status" value="1"/>
</dbReference>
<feature type="transmembrane region" description="Helical" evidence="7">
    <location>
        <begin position="73"/>
        <end position="99"/>
    </location>
</feature>
<dbReference type="InterPro" id="IPR052518">
    <property type="entry name" value="CHR_Transporter"/>
</dbReference>
<proteinExistence type="inferred from homology"/>
<evidence type="ECO:0000256" key="3">
    <source>
        <dbReference type="ARBA" id="ARBA00022475"/>
    </source>
</evidence>
<comment type="subcellular location">
    <subcellularLocation>
        <location evidence="1">Cell membrane</location>
        <topology evidence="1">Multi-pass membrane protein</topology>
    </subcellularLocation>
</comment>
<sequence length="188" mass="20047">MTIYLLLFVEFFKTGLFAVGGGLATLPFLYDIADKYPWFDRAMLLDMVAIAESTPGPIGINTATYAGFHAGGILGGFVATFGLVLPSYIVIVIIAQVLAKFSKNPIVLAVFYGLRPAVTGMIAAAGYSVAKVAMLHTENFTGLSSLAGLFNLPALLLFAVLYFLYVKFKKHPIVYIAGGAIAGILLKL</sequence>
<feature type="transmembrane region" description="Helical" evidence="7">
    <location>
        <begin position="106"/>
        <end position="130"/>
    </location>
</feature>
<keyword evidence="3" id="KW-1003">Cell membrane</keyword>
<keyword evidence="6 7" id="KW-0472">Membrane</keyword>
<comment type="caution">
    <text evidence="8">The sequence shown here is derived from an EMBL/GenBank/DDBJ whole genome shotgun (WGS) entry which is preliminary data.</text>
</comment>
<feature type="transmembrane region" description="Helical" evidence="7">
    <location>
        <begin position="142"/>
        <end position="165"/>
    </location>
</feature>
<comment type="similarity">
    <text evidence="2">Belongs to the chromate ion transporter (CHR) (TC 2.A.51) family.</text>
</comment>
<dbReference type="RefSeq" id="WP_262400899.1">
    <property type="nucleotide sequence ID" value="NZ_JACRTB010000034.1"/>
</dbReference>
<gene>
    <name evidence="8" type="ORF">H8717_13930</name>
</gene>
<evidence type="ECO:0000256" key="4">
    <source>
        <dbReference type="ARBA" id="ARBA00022692"/>
    </source>
</evidence>
<name>A0ABR7NM63_9FIRM</name>